<keyword evidence="5" id="KW-1185">Reference proteome</keyword>
<dbReference type="Gene3D" id="1.25.40.10">
    <property type="entry name" value="Tetratricopeptide repeat domain"/>
    <property type="match status" value="1"/>
</dbReference>
<evidence type="ECO:0000313" key="5">
    <source>
        <dbReference type="Proteomes" id="UP000188533"/>
    </source>
</evidence>
<feature type="region of interest" description="Disordered" evidence="1">
    <location>
        <begin position="208"/>
        <end position="238"/>
    </location>
</feature>
<feature type="domain" description="Telomerase activating protein Est1-like N-terminal" evidence="3">
    <location>
        <begin position="55"/>
        <end position="206"/>
    </location>
</feature>
<accession>A0A1Q3EQW8</accession>
<dbReference type="InterPro" id="IPR018834">
    <property type="entry name" value="DNA/RNA-bd_Est1-type"/>
</dbReference>
<gene>
    <name evidence="4" type="ORF">LENED_011761</name>
</gene>
<name>A0A1Q3EQW8_LENED</name>
<dbReference type="Pfam" id="PF10374">
    <property type="entry name" value="EST1"/>
    <property type="match status" value="1"/>
</dbReference>
<dbReference type="EMBL" id="BDGU01001130">
    <property type="protein sequence ID" value="GAW09597.1"/>
    <property type="molecule type" value="Genomic_DNA"/>
</dbReference>
<evidence type="ECO:0000313" key="4">
    <source>
        <dbReference type="EMBL" id="GAW09597.1"/>
    </source>
</evidence>
<reference evidence="4 5" key="2">
    <citation type="submission" date="2017-02" db="EMBL/GenBank/DDBJ databases">
        <title>A genome survey and senescence transcriptome analysis in Lentinula edodes.</title>
        <authorList>
            <person name="Sakamoto Y."/>
            <person name="Nakade K."/>
            <person name="Sato S."/>
            <person name="Yoshida Y."/>
            <person name="Miyazaki K."/>
            <person name="Natsume S."/>
            <person name="Konno N."/>
        </authorList>
    </citation>
    <scope>NUCLEOTIDE SEQUENCE [LARGE SCALE GENOMIC DNA]</scope>
    <source>
        <strain evidence="4 5">NBRC 111202</strain>
    </source>
</reference>
<dbReference type="InterPro" id="IPR045153">
    <property type="entry name" value="Est1/Ebs1-like"/>
</dbReference>
<dbReference type="Pfam" id="PF10373">
    <property type="entry name" value="EST1_DNA_bind"/>
    <property type="match status" value="1"/>
</dbReference>
<feature type="region of interest" description="Disordered" evidence="1">
    <location>
        <begin position="554"/>
        <end position="576"/>
    </location>
</feature>
<keyword evidence="4" id="KW-0808">Transferase</keyword>
<dbReference type="Proteomes" id="UP000188533">
    <property type="component" value="Unassembled WGS sequence"/>
</dbReference>
<dbReference type="InterPro" id="IPR019458">
    <property type="entry name" value="Est1-like_N"/>
</dbReference>
<protein>
    <submittedName>
        <fullName evidence="4">Protein kinase subdomain-containing protein</fullName>
    </submittedName>
</protein>
<keyword evidence="4" id="KW-0418">Kinase</keyword>
<dbReference type="PANTHER" id="PTHR15696:SF36">
    <property type="entry name" value="NONSENSE-MEDIATED MRNA DECAY FACTOR"/>
    <property type="match status" value="1"/>
</dbReference>
<dbReference type="PANTHER" id="PTHR15696">
    <property type="entry name" value="SMG-7 SUPPRESSOR WITH MORPHOLOGICAL EFFECT ON GENITALIA PROTEIN 7"/>
    <property type="match status" value="1"/>
</dbReference>
<evidence type="ECO:0000256" key="1">
    <source>
        <dbReference type="SAM" id="MobiDB-lite"/>
    </source>
</evidence>
<evidence type="ECO:0000259" key="2">
    <source>
        <dbReference type="Pfam" id="PF10373"/>
    </source>
</evidence>
<feature type="domain" description="DNA/RNA-binding" evidence="2">
    <location>
        <begin position="241"/>
        <end position="554"/>
    </location>
</feature>
<dbReference type="GO" id="GO:0016301">
    <property type="term" value="F:kinase activity"/>
    <property type="evidence" value="ECO:0007669"/>
    <property type="project" value="UniProtKB-KW"/>
</dbReference>
<organism evidence="4 5">
    <name type="scientific">Lentinula edodes</name>
    <name type="common">Shiitake mushroom</name>
    <name type="synonym">Lentinus edodes</name>
    <dbReference type="NCBI Taxonomy" id="5353"/>
    <lineage>
        <taxon>Eukaryota</taxon>
        <taxon>Fungi</taxon>
        <taxon>Dikarya</taxon>
        <taxon>Basidiomycota</taxon>
        <taxon>Agaricomycotina</taxon>
        <taxon>Agaricomycetes</taxon>
        <taxon>Agaricomycetidae</taxon>
        <taxon>Agaricales</taxon>
        <taxon>Marasmiineae</taxon>
        <taxon>Omphalotaceae</taxon>
        <taxon>Lentinula</taxon>
    </lineage>
</organism>
<evidence type="ECO:0000259" key="3">
    <source>
        <dbReference type="Pfam" id="PF10374"/>
    </source>
</evidence>
<proteinExistence type="predicted"/>
<dbReference type="STRING" id="5353.A0A1Q3EQW8"/>
<dbReference type="AlphaFoldDB" id="A0A1Q3EQW8"/>
<reference evidence="4 5" key="1">
    <citation type="submission" date="2016-08" db="EMBL/GenBank/DDBJ databases">
        <authorList>
            <consortium name="Lentinula edodes genome sequencing consortium"/>
            <person name="Sakamoto Y."/>
            <person name="Nakade K."/>
            <person name="Sato S."/>
            <person name="Yoshida Y."/>
            <person name="Miyazaki K."/>
            <person name="Natsume S."/>
            <person name="Konno N."/>
        </authorList>
    </citation>
    <scope>NUCLEOTIDE SEQUENCE [LARGE SCALE GENOMIC DNA]</scope>
    <source>
        <strain evidence="4 5">NBRC 111202</strain>
    </source>
</reference>
<sequence>MSDQPSTILRQASIKELLKTREPFDREIDFQRKNVRRRYLSLLLVHPYAQESKNAETHLWMLTSHIFISEYKQRLTRIDRAIQRSAQGQQSNTQSRHGPVEYRKLLQRFRQFLAEEDKFWTQFVIRYHRSFELIEAHDTLVTLGILSEDAGAGDEITLDNGRNHFQFPTSTFSPPPTAADRDSRLTILSKALVCLGDIARYREQYNEAGGRSKVGSNDGARKSKRGNSNSDIPRPRNFEKARTCYEQAKFLTPHDGNPSHQLAIIASYEKDSFTSLVHYYRSLCVTHPYETASENMISLLGKALEQRNTPGRDIPSELAHVPKVQIEEFKRKIVVLHALWWLGDENDDSFMVKQAGNIFNKFYYLVSERHLPEDFITQLVILAQGALWRIRMHQDSSVTSSNKLKLRPSSSFSQVIEARIFTHLLSLYRALFEVGIDKLQEPPPVDSDLASRLIVEFRRTLPAMRIAGKWLRANYKYAMSDPEAQDVIKGKGKAKDVPLGIISPSSVETIDFWRKYADFLRALSRAFPVDQLPQLSFALSEDIEIRGFRPLKNYADPKRDTGSSNDNVPHKESEVHPNEVQLMRIQDILLDAKALVQMENSPIALYGNQFVLKGVESQVQPIPSGNGSIPSFRTAEIDPEDETMTELTSGTDDVLLRDAFGHLNEEDSTDEEDQIVWDPKPRGASLDHSSMLAQLVADVHIVPQNPVAGSIMPAALPPAEPSTSPMHPDVPPNLSLSIKGHDGSSPVDKTTAEDLLKGFMSPSHISPSRAISDSLTPRSPFLFDRPGTNIWSTSRDEKPLRHLASGPQMTLMPQTRQHNFSGSQDITSQQSIWTHPANQNSQRQLFGILPSSTIASHPTYPLTNPGHQRALSTSLDAPLLPHTLPQNSSVAYSGSSGMLPSSYLLSEPPVLESAQNSTRHLSFHDPAIYSSQAMPSMSSIWGTNG</sequence>
<dbReference type="SUPFAM" id="SSF48452">
    <property type="entry name" value="TPR-like"/>
    <property type="match status" value="1"/>
</dbReference>
<dbReference type="InterPro" id="IPR011990">
    <property type="entry name" value="TPR-like_helical_dom_sf"/>
</dbReference>
<comment type="caution">
    <text evidence="4">The sequence shown here is derived from an EMBL/GenBank/DDBJ whole genome shotgun (WGS) entry which is preliminary data.</text>
</comment>